<feature type="active site" evidence="6">
    <location>
        <position position="343"/>
    </location>
</feature>
<evidence type="ECO:0000256" key="4">
    <source>
        <dbReference type="ARBA" id="ARBA00022691"/>
    </source>
</evidence>
<sequence length="372" mass="43163">MNSHKYKQIVSEIFSHADIQINGTRAWDIQVKNENFYKQVLGGGSLAFGESYMNGCWDVASMDQMMTKIFNSDVQKHAYSWKYIFPALLARFFNRQTSRRAFEVGEKHYNLGNDLYEQMLDSRMVYTCGYWKNASTLEEAQEAKLDLVCKKIGLQAGQRVLDIGCGWGSFAKFAAEKYGAQVVGITISKEQMILAQKRCAGLPIKIRLQDYREINEQFDHIVSLGMFEHVGYKNYREYMKVVARCLKDDGLFLLHTIGGNLSVRYTDPWIEKYIFANSMLPSIAQIAKACEGIFVMEDWHSFGDYYDKTLMAWFSNFEKNWDTIKENYSERFFRMWTFYLLSCAGTFRARKNQLWQIVLSKNGVPGGYTSLR</sequence>
<reference evidence="7 8" key="1">
    <citation type="journal article" date="2016" name="Nat. Commun.">
        <title>Thousands of microbial genomes shed light on interconnected biogeochemical processes in an aquifer system.</title>
        <authorList>
            <person name="Anantharaman K."/>
            <person name="Brown C.T."/>
            <person name="Hug L.A."/>
            <person name="Sharon I."/>
            <person name="Castelle C.J."/>
            <person name="Probst A.J."/>
            <person name="Thomas B.C."/>
            <person name="Singh A."/>
            <person name="Wilkins M.J."/>
            <person name="Karaoz U."/>
            <person name="Brodie E.L."/>
            <person name="Williams K.H."/>
            <person name="Hubbard S.S."/>
            <person name="Banfield J.F."/>
        </authorList>
    </citation>
    <scope>NUCLEOTIDE SEQUENCE [LARGE SCALE GENOMIC DNA]</scope>
</reference>
<evidence type="ECO:0000256" key="3">
    <source>
        <dbReference type="ARBA" id="ARBA00022679"/>
    </source>
</evidence>
<dbReference type="InterPro" id="IPR050723">
    <property type="entry name" value="CFA/CMAS"/>
</dbReference>
<keyword evidence="2" id="KW-0489">Methyltransferase</keyword>
<dbReference type="EMBL" id="MFPX01000011">
    <property type="protein sequence ID" value="OGH66712.1"/>
    <property type="molecule type" value="Genomic_DNA"/>
</dbReference>
<dbReference type="InterPro" id="IPR003333">
    <property type="entry name" value="CMAS"/>
</dbReference>
<keyword evidence="3" id="KW-0808">Transferase</keyword>
<evidence type="ECO:0000256" key="5">
    <source>
        <dbReference type="ARBA" id="ARBA00023098"/>
    </source>
</evidence>
<dbReference type="SUPFAM" id="SSF53335">
    <property type="entry name" value="S-adenosyl-L-methionine-dependent methyltransferases"/>
    <property type="match status" value="1"/>
</dbReference>
<keyword evidence="5" id="KW-0443">Lipid metabolism</keyword>
<evidence type="ECO:0000313" key="7">
    <source>
        <dbReference type="EMBL" id="OGH66712.1"/>
    </source>
</evidence>
<dbReference type="CDD" id="cd02440">
    <property type="entry name" value="AdoMet_MTases"/>
    <property type="match status" value="1"/>
</dbReference>
<evidence type="ECO:0000256" key="6">
    <source>
        <dbReference type="PIRSR" id="PIRSR003085-1"/>
    </source>
</evidence>
<evidence type="ECO:0000256" key="2">
    <source>
        <dbReference type="ARBA" id="ARBA00022603"/>
    </source>
</evidence>
<comment type="similarity">
    <text evidence="1">Belongs to the CFA/CMAS family.</text>
</comment>
<dbReference type="Gene3D" id="3.40.50.150">
    <property type="entry name" value="Vaccinia Virus protein VP39"/>
    <property type="match status" value="1"/>
</dbReference>
<organism evidence="7 8">
    <name type="scientific">Candidatus Magasanikbacteria bacterium RIFCSPHIGHO2_02_FULL_41_13</name>
    <dbReference type="NCBI Taxonomy" id="1798676"/>
    <lineage>
        <taxon>Bacteria</taxon>
        <taxon>Candidatus Magasanikiibacteriota</taxon>
    </lineage>
</organism>
<dbReference type="Pfam" id="PF02353">
    <property type="entry name" value="CMAS"/>
    <property type="match status" value="1"/>
</dbReference>
<keyword evidence="4" id="KW-0949">S-adenosyl-L-methionine</keyword>
<dbReference type="STRING" id="1798676.A3B90_02770"/>
<gene>
    <name evidence="7" type="ORF">A3B90_02770</name>
</gene>
<dbReference type="AlphaFoldDB" id="A0A1F6M4Y8"/>
<dbReference type="PIRSF" id="PIRSF003085">
    <property type="entry name" value="CMAS"/>
    <property type="match status" value="1"/>
</dbReference>
<dbReference type="GO" id="GO:0008610">
    <property type="term" value="P:lipid biosynthetic process"/>
    <property type="evidence" value="ECO:0007669"/>
    <property type="project" value="InterPro"/>
</dbReference>
<dbReference type="GO" id="GO:0008168">
    <property type="term" value="F:methyltransferase activity"/>
    <property type="evidence" value="ECO:0007669"/>
    <property type="project" value="UniProtKB-KW"/>
</dbReference>
<dbReference type="InterPro" id="IPR029063">
    <property type="entry name" value="SAM-dependent_MTases_sf"/>
</dbReference>
<evidence type="ECO:0000256" key="1">
    <source>
        <dbReference type="ARBA" id="ARBA00010815"/>
    </source>
</evidence>
<dbReference type="PANTHER" id="PTHR43667">
    <property type="entry name" value="CYCLOPROPANE-FATTY-ACYL-PHOSPHOLIPID SYNTHASE"/>
    <property type="match status" value="1"/>
</dbReference>
<comment type="caution">
    <text evidence="7">The sequence shown here is derived from an EMBL/GenBank/DDBJ whole genome shotgun (WGS) entry which is preliminary data.</text>
</comment>
<accession>A0A1F6M4Y8</accession>
<name>A0A1F6M4Y8_9BACT</name>
<dbReference type="GO" id="GO:0032259">
    <property type="term" value="P:methylation"/>
    <property type="evidence" value="ECO:0007669"/>
    <property type="project" value="UniProtKB-KW"/>
</dbReference>
<protein>
    <submittedName>
        <fullName evidence="7">Cyclopropane-fatty-acyl-phospholipid synthase</fullName>
    </submittedName>
</protein>
<proteinExistence type="inferred from homology"/>
<dbReference type="PANTHER" id="PTHR43667:SF1">
    <property type="entry name" value="CYCLOPROPANE-FATTY-ACYL-PHOSPHOLIPID SYNTHASE"/>
    <property type="match status" value="1"/>
</dbReference>
<dbReference type="Proteomes" id="UP000178742">
    <property type="component" value="Unassembled WGS sequence"/>
</dbReference>
<dbReference type="NCBIfam" id="NF008686">
    <property type="entry name" value="PRK11705.1"/>
    <property type="match status" value="1"/>
</dbReference>
<evidence type="ECO:0000313" key="8">
    <source>
        <dbReference type="Proteomes" id="UP000178742"/>
    </source>
</evidence>